<feature type="domain" description="DUF7507" evidence="1">
    <location>
        <begin position="1421"/>
        <end position="1527"/>
    </location>
</feature>
<name>A0A6L6U712_9FLAO</name>
<gene>
    <name evidence="2" type="ORF">GN138_02870</name>
</gene>
<dbReference type="InterPro" id="IPR026341">
    <property type="entry name" value="T9SS_type_B"/>
</dbReference>
<dbReference type="InterPro" id="IPR025667">
    <property type="entry name" value="SprB_repeat"/>
</dbReference>
<dbReference type="Proteomes" id="UP000478208">
    <property type="component" value="Unassembled WGS sequence"/>
</dbReference>
<dbReference type="EMBL" id="WOWS01000001">
    <property type="protein sequence ID" value="MUU77376.1"/>
    <property type="molecule type" value="Genomic_DNA"/>
</dbReference>
<evidence type="ECO:0000313" key="3">
    <source>
        <dbReference type="Proteomes" id="UP000478208"/>
    </source>
</evidence>
<accession>A0A6L6U712</accession>
<dbReference type="Pfam" id="PF13585">
    <property type="entry name" value="CHU_C"/>
    <property type="match status" value="1"/>
</dbReference>
<dbReference type="NCBIfam" id="NF012211">
    <property type="entry name" value="tand_rpt_95"/>
    <property type="match status" value="3"/>
</dbReference>
<feature type="domain" description="DUF7507" evidence="1">
    <location>
        <begin position="1292"/>
        <end position="1398"/>
    </location>
</feature>
<dbReference type="Pfam" id="PF17963">
    <property type="entry name" value="Big_9"/>
    <property type="match status" value="4"/>
</dbReference>
<organism evidence="2 3">
    <name type="scientific">Winogradskyella endarachnes</name>
    <dbReference type="NCBI Taxonomy" id="2681965"/>
    <lineage>
        <taxon>Bacteria</taxon>
        <taxon>Pseudomonadati</taxon>
        <taxon>Bacteroidota</taxon>
        <taxon>Flavobacteriia</taxon>
        <taxon>Flavobacteriales</taxon>
        <taxon>Flavobacteriaceae</taxon>
        <taxon>Winogradskyella</taxon>
    </lineage>
</organism>
<feature type="domain" description="DUF7507" evidence="1">
    <location>
        <begin position="1551"/>
        <end position="1659"/>
    </location>
</feature>
<dbReference type="NCBIfam" id="TIGR04131">
    <property type="entry name" value="Bac_Flav_CTERM"/>
    <property type="match status" value="1"/>
</dbReference>
<dbReference type="Gene3D" id="2.60.40.3440">
    <property type="match status" value="4"/>
</dbReference>
<keyword evidence="3" id="KW-1185">Reference proteome</keyword>
<dbReference type="InterPro" id="IPR055354">
    <property type="entry name" value="DUF7507"/>
</dbReference>
<sequence>MYGMRKKYNCVSVINITRAVILAFFVVLSNLLVAQQSPSIQTGVTFQWLEATQPDGTYPATIKSITIDGELYNTFVVPTDYEMTRVGPNGDSYNHINENSTTIFNDSSNPLWHDAALSAFQDKNLNHFFSCSKNGRNICQNFDGVAYTDAQKQTIFYNPSIPANEGGVLAITERNANNCYHIAVYGTPMGGGTETFLGETFVRANYSTINGTYQPPNQTPNPGTDYWLTDRTVEQNKTIGMALFYLSDIVPLGSKITKIEFNASTNDHGDGKFLILQKYAVDNHEVNCINETYNGDLKLTNNAPENSTFSLVSAPTTAGAFFELNTDGTYTYEPNPGFTGEVSFEYSVCLPAPNESVCDQATVYLNFVDLPPDPTYQIDCNTDGTFNIEVTSPLGAEYEYKLNSGDYQSSPIFNVPAGSYNLKLKNINSNCEKIYSNNPIQLSSIKITSEITDVSCKLGNDGAIDVTVTGGTPPYTYNWSNSSTTQDINNLYAGSYTITVTDANGCTKDQVFEIEQPNEELAVVVDWIKHVDCYGNDSGDFKVIGSGGTPPYLYSVDGGTTTQTSDFFAPPFSAGNYTVTIIDALDCTSTVDLEITQPDEIIINVVSTTDILCYGDATGAISIDVWGGIGNLTYAWSNGSTDQNLSNLTAGTYTVTVTDDNGCTDTESITLTQPNEALSTNLIYNTSVLCFGESTGKIKYEVSGGTAPYQYSLDNGTTLQSNNYFENLATGNYTYTVIDANDCIVTVDFTITQPSAALSVSIDKVNATSAQGCDDGSATANPSGGTAPYTYLWSAGNQTTATISNLAIGTYSVTITDANNCETIQTVDITCTDDCDTATTSGTITDVLCYGEATGEATVSASSAINPNATYTFTWSNGQVDTNVASSTISNVSAGNYSVSVAMDGSSCDPVVHNIQISQPSQALSGSINSQSNIICSGLGSITISGIGGTAPYTYSKDAGANYQNDGIFSDLDPGNYTFTILDANNCSTTITSEILINCTDAIADINNTFVDQSVTGNVLTNDEDLEGDIQTVTANTNPSNGSVTINPNGTYTYIPNSGFIGEDTFEYTICDDGNPQACDSAIAYIEILPESEDDNEAPIANADTATTPEATPIEIAILSNDFDQDGDSINITGTTNPANGSITVNPNNTITYIPNPGFSGEDTFTYTICDDATPQLCDTATVTITVQDSSTPNTTNANDDAYYVNPTSILTGNVLSNDNDIEGDIQTVISTSVISTQGVVVNINANTGEFSYTPNAGYTGTDSFIYSLSDNGTPNALDEATVYITLDGVAGLSIVKTATSAVTDCVTAEDEVTYTFTVTNTGDVLINSITITDDLLGGDITSSLSLVGDDNNDSVLDPTETWVFTAPNYTITQADVDAGHITNNVTASGLEPDGTTTVQANDTYIIDANNTEVTLCSDGGINIVKAASTATAGCVGEGDEITYSFTVTNSGNVSINTITITDDLLGGDITSTLSLVGDDNNDSILDPTETWVFTAPNYTITQANVDAGHITNNVTASGLEPDGTTTVQANDTYIIDANNTEVTLCSEFGIELVKIGNFNNDNGNGCTEIDETITYTFQVTNTGDVALSNVTITDPLLSNATPAVTIDYVSGDIDGDSLLAPSETWYYTAIYLVTQLDIDATEVINTATVNALEVINNTNVNATSQTITELIEDTSPPNVSNCAVLDATIECSGTDNETIANTWNSENILALENCATDACDNNFSVTSDYVFNNLVSTCGAGGTITVTYTLTDSANNATSFTATLTLEDTTGPDLSACAVIDETIECAGLDTENLALAWNATNIVALETCGTDTCDVSPTNIVTSDFDYTNLITTCGSAGSITVLYTVTDDCGNASTLTAILTIEDTTAPTFTVPEDITIECDIDVTNVSLTGDVTDELDNCAVGLEAVFTDTIVNGECSGEATITRTWSLSDACNNTTTHIQTITVQDTTAPIFNETLPQDLTTECDAVPSVESLTATDNCSLAEVTFEEEIVTGSCIGDYLIVRTWTAFDDCNNENVHTQIITVEDNNPPTLLTPIETSMSVLCSDIPVVPSLVFEDSCSNNIEVEFHEESTIGIDPEFYDITRIWTVTDDCGNMADFTQTIAVEVGTYIEALDTERCTLDPEFDLFNLLSGDYETDGEWSVIYGNATLDGSYFDPGIHATGDYTFMYTIFDGPCQTEVELNITLDDDCVVLRCGEDDVVISKTVTANGDGFNDFFTITGVEDCDFEVEIQIFNRWGAEIYKSNNYKNNWNGFSNSASVGSSGNVPTGTYYYIVNLKNSGLSPFTGPIYVATNK</sequence>
<dbReference type="Pfam" id="PF24346">
    <property type="entry name" value="DUF7507"/>
    <property type="match status" value="3"/>
</dbReference>
<proteinExistence type="predicted"/>
<reference evidence="2 3" key="1">
    <citation type="submission" date="2019-12" db="EMBL/GenBank/DDBJ databases">
        <authorList>
            <person name="Li J."/>
        </authorList>
    </citation>
    <scope>NUCLEOTIDE SEQUENCE [LARGE SCALE GENOMIC DNA]</scope>
    <source>
        <strain evidence="2 3">HL2-2</strain>
    </source>
</reference>
<evidence type="ECO:0000259" key="1">
    <source>
        <dbReference type="Pfam" id="PF24346"/>
    </source>
</evidence>
<dbReference type="Pfam" id="PF13573">
    <property type="entry name" value="SprB"/>
    <property type="match status" value="5"/>
</dbReference>
<protein>
    <submittedName>
        <fullName evidence="2">Tandem-95 repeat protein</fullName>
    </submittedName>
</protein>
<evidence type="ECO:0000313" key="2">
    <source>
        <dbReference type="EMBL" id="MUU77376.1"/>
    </source>
</evidence>
<dbReference type="Gene3D" id="2.60.40.740">
    <property type="match status" value="3"/>
</dbReference>
<comment type="caution">
    <text evidence="2">The sequence shown here is derived from an EMBL/GenBank/DDBJ whole genome shotgun (WGS) entry which is preliminary data.</text>
</comment>
<dbReference type="NCBIfam" id="TIGR01451">
    <property type="entry name" value="B_ant_repeat"/>
    <property type="match status" value="3"/>
</dbReference>
<dbReference type="InterPro" id="IPR047589">
    <property type="entry name" value="DUF11_rpt"/>
</dbReference>